<name>A0A8I1ECX3_PSEPU</name>
<evidence type="ECO:0000313" key="2">
    <source>
        <dbReference type="Proteomes" id="UP000637061"/>
    </source>
</evidence>
<dbReference type="EMBL" id="JAEHTE010000002">
    <property type="protein sequence ID" value="MBI6882963.1"/>
    <property type="molecule type" value="Genomic_DNA"/>
</dbReference>
<sequence length="143" mass="16225">MRDTFYVGFDPDLKVWDVARITHSFAQNVWVFRVIARSEDEALSKGLTKYMDFMAPPSDQLQKLFQHIRRQVGRISRTMSESMIIEIPSSLLSEAEAAAGRGYFTMAGTDEVILDTSSVGWKAIEMACPLRPRPIEYPSVLAY</sequence>
<gene>
    <name evidence="1" type="ORF">JEU22_03475</name>
</gene>
<dbReference type="RefSeq" id="WP_198746586.1">
    <property type="nucleotide sequence ID" value="NZ_JAEHTE010000002.1"/>
</dbReference>
<organism evidence="1 2">
    <name type="scientific">Pseudomonas putida</name>
    <name type="common">Arthrobacter siderocapsulatus</name>
    <dbReference type="NCBI Taxonomy" id="303"/>
    <lineage>
        <taxon>Bacteria</taxon>
        <taxon>Pseudomonadati</taxon>
        <taxon>Pseudomonadota</taxon>
        <taxon>Gammaproteobacteria</taxon>
        <taxon>Pseudomonadales</taxon>
        <taxon>Pseudomonadaceae</taxon>
        <taxon>Pseudomonas</taxon>
    </lineage>
</organism>
<reference evidence="1" key="1">
    <citation type="submission" date="2020-12" db="EMBL/GenBank/DDBJ databases">
        <title>Enhanced detection system for hospital associated transmission using whole genome sequencing surveillance.</title>
        <authorList>
            <person name="Harrison L.H."/>
            <person name="Van Tyne D."/>
            <person name="Marsh J.W."/>
            <person name="Griffith M.P."/>
            <person name="Snyder D.J."/>
            <person name="Cooper V.S."/>
            <person name="Mustapha M."/>
        </authorList>
    </citation>
    <scope>NUCLEOTIDE SEQUENCE</scope>
    <source>
        <strain evidence="1">PSB00042</strain>
    </source>
</reference>
<comment type="caution">
    <text evidence="1">The sequence shown here is derived from an EMBL/GenBank/DDBJ whole genome shotgun (WGS) entry which is preliminary data.</text>
</comment>
<evidence type="ECO:0000313" key="1">
    <source>
        <dbReference type="EMBL" id="MBI6882963.1"/>
    </source>
</evidence>
<protein>
    <submittedName>
        <fullName evidence="1">Uncharacterized protein</fullName>
    </submittedName>
</protein>
<dbReference type="AlphaFoldDB" id="A0A8I1ECX3"/>
<dbReference type="Proteomes" id="UP000637061">
    <property type="component" value="Unassembled WGS sequence"/>
</dbReference>
<accession>A0A8I1ECX3</accession>
<proteinExistence type="predicted"/>